<organism evidence="1 2">
    <name type="scientific">Boeremia exigua</name>
    <dbReference type="NCBI Taxonomy" id="749465"/>
    <lineage>
        <taxon>Eukaryota</taxon>
        <taxon>Fungi</taxon>
        <taxon>Dikarya</taxon>
        <taxon>Ascomycota</taxon>
        <taxon>Pezizomycotina</taxon>
        <taxon>Dothideomycetes</taxon>
        <taxon>Pleosporomycetidae</taxon>
        <taxon>Pleosporales</taxon>
        <taxon>Pleosporineae</taxon>
        <taxon>Didymellaceae</taxon>
        <taxon>Boeremia</taxon>
    </lineage>
</organism>
<evidence type="ECO:0000313" key="2">
    <source>
        <dbReference type="Proteomes" id="UP001153331"/>
    </source>
</evidence>
<accession>A0ACC2I623</accession>
<dbReference type="EMBL" id="JAPHNI010000475">
    <property type="protein sequence ID" value="KAJ8110685.1"/>
    <property type="molecule type" value="Genomic_DNA"/>
</dbReference>
<protein>
    <submittedName>
        <fullName evidence="1">Uncharacterized protein</fullName>
    </submittedName>
</protein>
<reference evidence="1" key="1">
    <citation type="submission" date="2022-11" db="EMBL/GenBank/DDBJ databases">
        <title>Genome Sequence of Boeremia exigua.</title>
        <authorList>
            <person name="Buettner E."/>
        </authorList>
    </citation>
    <scope>NUCLEOTIDE SEQUENCE</scope>
    <source>
        <strain evidence="1">CU02</strain>
    </source>
</reference>
<keyword evidence="2" id="KW-1185">Reference proteome</keyword>
<comment type="caution">
    <text evidence="1">The sequence shown here is derived from an EMBL/GenBank/DDBJ whole genome shotgun (WGS) entry which is preliminary data.</text>
</comment>
<name>A0ACC2I623_9PLEO</name>
<proteinExistence type="predicted"/>
<sequence length="782" mass="85248">MSTIKLKPGQSTTALVMAIPYQSKARKQECNSMHHEGYADSRLSACGLISTSADLPTRSVPMHAVRRQAHRAASQGGNNGAMNYNPFARVRSRDQVPLADEENIHRTRSEADQTTAIEEGRRLETAEAAKEFGGPHHHTTEPSPTTAYGHSDFTETQTKGKVEATPQLNDDMRGGSDSTIVGSTDGVAKRRKFKKFFRKDNDNEHDETLANQESEDLTLEERKRKAHKRKIPVGQQIRFVLFGAWINVLLIFVPVGFAVFYAGLKPVPVFIINFIAIIPLAAMLSNATEELAIRVGETMGGLLNATFGNAVELIVSIQALVKDEITIVKTSLIGSMLSNLLLVLGMSFFLGGVNRPEQFFNVTVAQTAASLLALCIASLIIPTVFHNTIAEDDNDEGDALRNQELSHGTAVILLFVYGCYLLFQLKTHVDMYNAPSQKVPKRKSSKIEEGAANRGVAAIGAGTAAASGGGVNLKNLLNKPDEDEEEEEEFETPSLSVIGALVTLAISTTLVAFCSEFMVSSIDGLTATGGVSTTFVGLILLPIVGNAAEHATAVTVAMKDKMDLSIGVAVGSSMQIALLVFPFIVILGWILGKDCMTLYFDTFQIATLFVSVLLVNYLIQDGKSHWLEGILLMASYVIIAVAAWFYPEIAENHTPNNVCFEAVQITFMQPNAIRLFQGDEEGTHGHSSVASFSARHIAADDLANVARHKMWSVVGYNQTGEIFRRSPDEPGVPRQIRSSLESGAFAALSFTFTTHHVSEYTRRILHHVDFHLPQHTHQILSP</sequence>
<dbReference type="Proteomes" id="UP001153331">
    <property type="component" value="Unassembled WGS sequence"/>
</dbReference>
<gene>
    <name evidence="1" type="ORF">OPT61_g6536</name>
</gene>
<evidence type="ECO:0000313" key="1">
    <source>
        <dbReference type="EMBL" id="KAJ8110685.1"/>
    </source>
</evidence>